<evidence type="ECO:0000256" key="6">
    <source>
        <dbReference type="ARBA" id="ARBA00022438"/>
    </source>
</evidence>
<dbReference type="SUPFAM" id="SSF53474">
    <property type="entry name" value="alpha/beta-Hydrolases"/>
    <property type="match status" value="1"/>
</dbReference>
<organism evidence="13 14">
    <name type="scientific">Sphingomonas mollis</name>
    <dbReference type="NCBI Taxonomy" id="2795726"/>
    <lineage>
        <taxon>Bacteria</taxon>
        <taxon>Pseudomonadati</taxon>
        <taxon>Pseudomonadota</taxon>
        <taxon>Alphaproteobacteria</taxon>
        <taxon>Sphingomonadales</taxon>
        <taxon>Sphingomonadaceae</taxon>
        <taxon>Sphingomonas</taxon>
    </lineage>
</organism>
<dbReference type="Proteomes" id="UP000640426">
    <property type="component" value="Unassembled WGS sequence"/>
</dbReference>
<comment type="catalytic activity">
    <reaction evidence="1">
        <text>Release of N-terminal proline from a peptide.</text>
        <dbReference type="EC" id="3.4.11.5"/>
    </reaction>
</comment>
<dbReference type="PRINTS" id="PR00793">
    <property type="entry name" value="PROAMNOPTASE"/>
</dbReference>
<dbReference type="InterPro" id="IPR029058">
    <property type="entry name" value="AB_hydrolase_fold"/>
</dbReference>
<gene>
    <name evidence="13" type="ORF">JAO74_01125</name>
</gene>
<keyword evidence="8" id="KW-0645">Protease</keyword>
<evidence type="ECO:0000256" key="1">
    <source>
        <dbReference type="ARBA" id="ARBA00001585"/>
    </source>
</evidence>
<keyword evidence="6" id="KW-0031">Aminopeptidase</keyword>
<evidence type="ECO:0000256" key="8">
    <source>
        <dbReference type="ARBA" id="ARBA00022670"/>
    </source>
</evidence>
<evidence type="ECO:0000256" key="10">
    <source>
        <dbReference type="ARBA" id="ARBA00029605"/>
    </source>
</evidence>
<evidence type="ECO:0000313" key="14">
    <source>
        <dbReference type="Proteomes" id="UP000640426"/>
    </source>
</evidence>
<name>A0ABS0XK28_9SPHN</name>
<dbReference type="PANTHER" id="PTHR43722">
    <property type="entry name" value="PROLINE IMINOPEPTIDASE"/>
    <property type="match status" value="1"/>
</dbReference>
<evidence type="ECO:0000256" key="11">
    <source>
        <dbReference type="SAM" id="Phobius"/>
    </source>
</evidence>
<evidence type="ECO:0000256" key="3">
    <source>
        <dbReference type="ARBA" id="ARBA00010088"/>
    </source>
</evidence>
<proteinExistence type="inferred from homology"/>
<reference evidence="14" key="1">
    <citation type="submission" date="2020-12" db="EMBL/GenBank/DDBJ databases">
        <title>Hymenobacter sp.</title>
        <authorList>
            <person name="Kim M.K."/>
        </authorList>
    </citation>
    <scope>NUCLEOTIDE SEQUENCE [LARGE SCALE GENOMIC DNA]</scope>
    <source>
        <strain evidence="14">BT553</strain>
    </source>
</reference>
<evidence type="ECO:0000259" key="12">
    <source>
        <dbReference type="Pfam" id="PF00561"/>
    </source>
</evidence>
<evidence type="ECO:0000256" key="7">
    <source>
        <dbReference type="ARBA" id="ARBA00022490"/>
    </source>
</evidence>
<accession>A0ABS0XK28</accession>
<comment type="caution">
    <text evidence="13">The sequence shown here is derived from an EMBL/GenBank/DDBJ whole genome shotgun (WGS) entry which is preliminary data.</text>
</comment>
<evidence type="ECO:0000256" key="2">
    <source>
        <dbReference type="ARBA" id="ARBA00004496"/>
    </source>
</evidence>
<dbReference type="InterPro" id="IPR002410">
    <property type="entry name" value="Peptidase_S33"/>
</dbReference>
<keyword evidence="11" id="KW-0812">Transmembrane</keyword>
<evidence type="ECO:0000256" key="4">
    <source>
        <dbReference type="ARBA" id="ARBA00012568"/>
    </source>
</evidence>
<dbReference type="PANTHER" id="PTHR43722:SF1">
    <property type="entry name" value="PROLINE IMINOPEPTIDASE"/>
    <property type="match status" value="1"/>
</dbReference>
<evidence type="ECO:0000256" key="5">
    <source>
        <dbReference type="ARBA" id="ARBA00021843"/>
    </source>
</evidence>
<dbReference type="EC" id="3.4.11.5" evidence="4"/>
<keyword evidence="14" id="KW-1185">Reference proteome</keyword>
<feature type="domain" description="AB hydrolase-1" evidence="12">
    <location>
        <begin position="96"/>
        <end position="211"/>
    </location>
</feature>
<dbReference type="Gene3D" id="3.40.50.1820">
    <property type="entry name" value="alpha/beta hydrolase"/>
    <property type="match status" value="1"/>
</dbReference>
<keyword evidence="7" id="KW-0963">Cytoplasm</keyword>
<evidence type="ECO:0000313" key="13">
    <source>
        <dbReference type="EMBL" id="MBJ6120384.1"/>
    </source>
</evidence>
<dbReference type="EMBL" id="JAELXS010000001">
    <property type="protein sequence ID" value="MBJ6120384.1"/>
    <property type="molecule type" value="Genomic_DNA"/>
</dbReference>
<protein>
    <recommendedName>
        <fullName evidence="5">Proline iminopeptidase</fullName>
        <ecNumber evidence="4">3.4.11.5</ecNumber>
    </recommendedName>
    <alternativeName>
        <fullName evidence="10">Prolyl aminopeptidase</fullName>
    </alternativeName>
</protein>
<feature type="transmembrane region" description="Helical" evidence="11">
    <location>
        <begin position="31"/>
        <end position="53"/>
    </location>
</feature>
<evidence type="ECO:0000256" key="9">
    <source>
        <dbReference type="ARBA" id="ARBA00022801"/>
    </source>
</evidence>
<keyword evidence="9 13" id="KW-0378">Hydrolase</keyword>
<keyword evidence="11" id="KW-0472">Membrane</keyword>
<comment type="subcellular location">
    <subcellularLocation>
        <location evidence="2">Cytoplasm</location>
    </subcellularLocation>
</comment>
<dbReference type="InterPro" id="IPR000073">
    <property type="entry name" value="AB_hydrolase_1"/>
</dbReference>
<dbReference type="Pfam" id="PF00561">
    <property type="entry name" value="Abhydrolase_1"/>
    <property type="match status" value="1"/>
</dbReference>
<dbReference type="GO" id="GO:0016787">
    <property type="term" value="F:hydrolase activity"/>
    <property type="evidence" value="ECO:0007669"/>
    <property type="project" value="UniProtKB-KW"/>
</dbReference>
<dbReference type="InterPro" id="IPR005944">
    <property type="entry name" value="Pro_iminopeptidase"/>
</dbReference>
<keyword evidence="11" id="KW-1133">Transmembrane helix</keyword>
<sequence>MLIALPLLVGAAIAALLGRLAAPWAGVKRATATVIAAILAILPLGGLVAAMLLSPALPQANAGPDPRGPHRTLKTAAGSSLAWWSITPTHVAHRTPVVFLHGGPGTFTRNRDFAVGQGFRDAGFSTIYYDQSGSGASGNLPIERYTLANAVADLEALRSAIGAEKLVVWGQSWGASLAAAYVRAYPGHVAATILDSPGDFPGEPHPLDYAKTDSRGDFEPTLRDATLYLLIGHAPQLAERWQSQDDARATQQARVDKITSIYGFQCKGERVPLRRPLSPPGGNLYPQLRLQDDLARQPPVIGPLSRAPALLIRGDCDYLPLATAARYMKAFPAATRIDVPGRGHAFYGHDDDLRMILHRYASTTLRSLP</sequence>
<comment type="similarity">
    <text evidence="3">Belongs to the peptidase S33 family.</text>
</comment>